<feature type="region of interest" description="Disordered" evidence="1">
    <location>
        <begin position="142"/>
        <end position="224"/>
    </location>
</feature>
<dbReference type="Proteomes" id="UP001161247">
    <property type="component" value="Chromosome 5"/>
</dbReference>
<feature type="compositionally biased region" description="Basic residues" evidence="1">
    <location>
        <begin position="173"/>
        <end position="183"/>
    </location>
</feature>
<dbReference type="EMBL" id="OX459122">
    <property type="protein sequence ID" value="CAI9106258.1"/>
    <property type="molecule type" value="Genomic_DNA"/>
</dbReference>
<organism evidence="3 4">
    <name type="scientific">Oldenlandia corymbosa var. corymbosa</name>
    <dbReference type="NCBI Taxonomy" id="529605"/>
    <lineage>
        <taxon>Eukaryota</taxon>
        <taxon>Viridiplantae</taxon>
        <taxon>Streptophyta</taxon>
        <taxon>Embryophyta</taxon>
        <taxon>Tracheophyta</taxon>
        <taxon>Spermatophyta</taxon>
        <taxon>Magnoliopsida</taxon>
        <taxon>eudicotyledons</taxon>
        <taxon>Gunneridae</taxon>
        <taxon>Pentapetalae</taxon>
        <taxon>asterids</taxon>
        <taxon>lamiids</taxon>
        <taxon>Gentianales</taxon>
        <taxon>Rubiaceae</taxon>
        <taxon>Rubioideae</taxon>
        <taxon>Spermacoceae</taxon>
        <taxon>Hedyotis-Oldenlandia complex</taxon>
        <taxon>Oldenlandia</taxon>
    </lineage>
</organism>
<dbReference type="AlphaFoldDB" id="A0AAV1DH56"/>
<feature type="compositionally biased region" description="Polar residues" evidence="1">
    <location>
        <begin position="348"/>
        <end position="363"/>
    </location>
</feature>
<feature type="domain" description="SANTA" evidence="2">
    <location>
        <begin position="35"/>
        <end position="127"/>
    </location>
</feature>
<feature type="compositionally biased region" description="Polar residues" evidence="1">
    <location>
        <begin position="294"/>
        <end position="305"/>
    </location>
</feature>
<feature type="region of interest" description="Disordered" evidence="1">
    <location>
        <begin position="240"/>
        <end position="369"/>
    </location>
</feature>
<name>A0AAV1DH56_OLDCO</name>
<proteinExistence type="predicted"/>
<feature type="compositionally biased region" description="Basic and acidic residues" evidence="1">
    <location>
        <begin position="191"/>
        <end position="212"/>
    </location>
</feature>
<dbReference type="PANTHER" id="PTHR35311:SF9">
    <property type="entry name" value="KINETOCHORE-ASSOCIATED PROTEIN KNL-2 HOMOLOG"/>
    <property type="match status" value="1"/>
</dbReference>
<accession>A0AAV1DH56</accession>
<reference evidence="3" key="1">
    <citation type="submission" date="2023-03" db="EMBL/GenBank/DDBJ databases">
        <authorList>
            <person name="Julca I."/>
        </authorList>
    </citation>
    <scope>NUCLEOTIDE SEQUENCE</scope>
</reference>
<gene>
    <name evidence="3" type="ORF">OLC1_LOCUS14786</name>
</gene>
<evidence type="ECO:0000313" key="3">
    <source>
        <dbReference type="EMBL" id="CAI9106258.1"/>
    </source>
</evidence>
<dbReference type="InterPro" id="IPR015216">
    <property type="entry name" value="SANTA"/>
</dbReference>
<dbReference type="Pfam" id="PF09133">
    <property type="entry name" value="SANTA"/>
    <property type="match status" value="1"/>
</dbReference>
<dbReference type="PANTHER" id="PTHR35311">
    <property type="entry name" value="KINETOCHORE-ASSOCIATED PROTEIN KNL-2 HOMOLOG"/>
    <property type="match status" value="1"/>
</dbReference>
<evidence type="ECO:0000313" key="4">
    <source>
        <dbReference type="Proteomes" id="UP001161247"/>
    </source>
</evidence>
<evidence type="ECO:0000256" key="1">
    <source>
        <dbReference type="SAM" id="MobiDB-lite"/>
    </source>
</evidence>
<feature type="compositionally biased region" description="Low complexity" evidence="1">
    <location>
        <begin position="1"/>
        <end position="19"/>
    </location>
</feature>
<feature type="region of interest" description="Disordered" evidence="1">
    <location>
        <begin position="1"/>
        <end position="26"/>
    </location>
</feature>
<evidence type="ECO:0000259" key="2">
    <source>
        <dbReference type="Pfam" id="PF09133"/>
    </source>
</evidence>
<dbReference type="InterPro" id="IPR053090">
    <property type="entry name" value="Centromere_KNL-2_homolog"/>
</dbReference>
<keyword evidence="4" id="KW-1185">Reference proteome</keyword>
<feature type="compositionally biased region" description="Polar residues" evidence="1">
    <location>
        <begin position="314"/>
        <end position="330"/>
    </location>
</feature>
<sequence length="487" mass="54041">MAAAQTMTTSTTPDCSTKTQNSADPTSKSYFQRTVCLKDWWLVKAEKDFNGKRLAVAGVTSRENQAVRVFYTAPILRRLDVFTVETVDDTCVILNGFLDKAKTQESGFPSEVSNHFVFGFPRHWETYALDCLEGEPLTRVATTSVKDPGKSSPPQASERIPHPEDSSAESPKHVLRKSPRNITRKTILPSRLEHNDVHPSEQNEYQKEKDANSPRVQRNSSSCKRKIAVSPNHCEEIKEYNSSSKAVVESRKVGTRKRSSEAVNADHVGGSRSTNLLSESLKKQKDNPPGHGHLSNSQSSFQATRGSGCKDNATRNNTTDSCSRSISSIPVTGLEDLGNEVIPRTPDSRSCTNEGMNTDTKCSSAKARKSNKVLNSSNISCKAGNGRQNRAGACELSVSQSINFCKTRRQTSESYTSRKEKDESIVSPESLNLNRSRSGRLLLPRLEFWRNQRAIYDGGRKITWLKDLQISEPSKGLLLYAGIKIMY</sequence>
<protein>
    <submittedName>
        <fullName evidence="3">OLC1v1005378C2</fullName>
    </submittedName>
</protein>